<evidence type="ECO:0000313" key="2">
    <source>
        <dbReference type="EMBL" id="SEF54025.1"/>
    </source>
</evidence>
<dbReference type="PANTHER" id="PTHR14859:SF15">
    <property type="entry name" value="ENDONUCLEASE_EXONUCLEASE_PHOSPHATASE DOMAIN-CONTAINING PROTEIN"/>
    <property type="match status" value="1"/>
</dbReference>
<organism evidence="2 3">
    <name type="scientific">Parabacteroides chinchillae</name>
    <dbReference type="NCBI Taxonomy" id="871327"/>
    <lineage>
        <taxon>Bacteria</taxon>
        <taxon>Pseudomonadati</taxon>
        <taxon>Bacteroidota</taxon>
        <taxon>Bacteroidia</taxon>
        <taxon>Bacteroidales</taxon>
        <taxon>Tannerellaceae</taxon>
        <taxon>Parabacteroides</taxon>
    </lineage>
</organism>
<keyword evidence="2" id="KW-0378">Hydrolase</keyword>
<proteinExistence type="predicted"/>
<feature type="domain" description="Endonuclease/exonuclease/phosphatase" evidence="1">
    <location>
        <begin position="47"/>
        <end position="233"/>
    </location>
</feature>
<reference evidence="2 3" key="1">
    <citation type="submission" date="2016-10" db="EMBL/GenBank/DDBJ databases">
        <authorList>
            <person name="Varghese N."/>
            <person name="Submissions S."/>
        </authorList>
    </citation>
    <scope>NUCLEOTIDE SEQUENCE [LARGE SCALE GENOMIC DNA]</scope>
    <source>
        <strain evidence="2 3">DSM 29073</strain>
    </source>
</reference>
<dbReference type="GO" id="GO:0004519">
    <property type="term" value="F:endonuclease activity"/>
    <property type="evidence" value="ECO:0007669"/>
    <property type="project" value="UniProtKB-KW"/>
</dbReference>
<comment type="caution">
    <text evidence="2">The sequence shown here is derived from an EMBL/GenBank/DDBJ whole genome shotgun (WGS) entry which is preliminary data.</text>
</comment>
<gene>
    <name evidence="2" type="ORF">SAMN05444001_102157</name>
</gene>
<dbReference type="InterPro" id="IPR051916">
    <property type="entry name" value="GPI-anchor_lipid_remodeler"/>
</dbReference>
<dbReference type="RefSeq" id="WP_234999274.1">
    <property type="nucleotide sequence ID" value="NZ_FNVS01000002.1"/>
</dbReference>
<dbReference type="PANTHER" id="PTHR14859">
    <property type="entry name" value="CALCOFLUOR WHITE HYPERSENSITIVE PROTEIN PRECURSOR"/>
    <property type="match status" value="1"/>
</dbReference>
<keyword evidence="3" id="KW-1185">Reference proteome</keyword>
<dbReference type="InterPro" id="IPR036691">
    <property type="entry name" value="Endo/exonu/phosph_ase_sf"/>
</dbReference>
<dbReference type="AlphaFoldDB" id="A0A8G2BUD4"/>
<dbReference type="GO" id="GO:0016020">
    <property type="term" value="C:membrane"/>
    <property type="evidence" value="ECO:0007669"/>
    <property type="project" value="GOC"/>
</dbReference>
<dbReference type="Proteomes" id="UP000236725">
    <property type="component" value="Unassembled WGS sequence"/>
</dbReference>
<name>A0A8G2BUD4_9BACT</name>
<dbReference type="InterPro" id="IPR005135">
    <property type="entry name" value="Endo/exonuclease/phosphatase"/>
</dbReference>
<keyword evidence="2" id="KW-0269">Exonuclease</keyword>
<sequence>MIKSLFKTLAVALVGFSSLNGIYAQDVRDKVSYGDIKPKAPSSLRFMSYNIRIGIGMDNEVDIARVAEVIKRVNPDVVALQEVDSVTERVNWANQIMQLSELTGMYPIFGHAVDRSKGKYGIGMLTRTKPESIRKVPLPGDEEPRLLIISDFKDYVVCSTHFSLVEKDRVTSAGILIKELEGIKKPVLIGGDFNAKPGSKPVEIMKSKFDLLSSESFITYPSDTPRVCLDYVWGLKQKGYKYNVTQSVSINEPMASDHLPLVTDIKL</sequence>
<dbReference type="GO" id="GO:0004527">
    <property type="term" value="F:exonuclease activity"/>
    <property type="evidence" value="ECO:0007669"/>
    <property type="project" value="UniProtKB-KW"/>
</dbReference>
<keyword evidence="2" id="KW-0540">Nuclease</keyword>
<accession>A0A8G2BUD4</accession>
<dbReference type="Pfam" id="PF03372">
    <property type="entry name" value="Exo_endo_phos"/>
    <property type="match status" value="1"/>
</dbReference>
<dbReference type="GO" id="GO:0006506">
    <property type="term" value="P:GPI anchor biosynthetic process"/>
    <property type="evidence" value="ECO:0007669"/>
    <property type="project" value="TreeGrafter"/>
</dbReference>
<dbReference type="Gene3D" id="3.60.10.10">
    <property type="entry name" value="Endonuclease/exonuclease/phosphatase"/>
    <property type="match status" value="1"/>
</dbReference>
<dbReference type="EMBL" id="FNVS01000002">
    <property type="protein sequence ID" value="SEF54025.1"/>
    <property type="molecule type" value="Genomic_DNA"/>
</dbReference>
<evidence type="ECO:0000313" key="3">
    <source>
        <dbReference type="Proteomes" id="UP000236725"/>
    </source>
</evidence>
<evidence type="ECO:0000259" key="1">
    <source>
        <dbReference type="Pfam" id="PF03372"/>
    </source>
</evidence>
<dbReference type="SUPFAM" id="SSF56219">
    <property type="entry name" value="DNase I-like"/>
    <property type="match status" value="1"/>
</dbReference>
<keyword evidence="2" id="KW-0255">Endonuclease</keyword>
<protein>
    <submittedName>
        <fullName evidence="2">Metal-dependent hydrolase, endonuclease/exonuclease/phosphatase family</fullName>
    </submittedName>
</protein>